<protein>
    <submittedName>
        <fullName evidence="1">ABC transporter ATP-binding protein</fullName>
    </submittedName>
</protein>
<reference evidence="1" key="1">
    <citation type="submission" date="2019-04" db="EMBL/GenBank/DDBJ databases">
        <title>Microbes associate with the intestines of laboratory mice.</title>
        <authorList>
            <person name="Navarre W."/>
            <person name="Wong E."/>
            <person name="Huang K."/>
            <person name="Tropini C."/>
            <person name="Ng K."/>
            <person name="Yu B."/>
        </authorList>
    </citation>
    <scope>NUCLEOTIDE SEQUENCE</scope>
    <source>
        <strain evidence="1">NM09_H32</strain>
    </source>
</reference>
<gene>
    <name evidence="1" type="ORF">E5336_08935</name>
</gene>
<dbReference type="Proteomes" id="UP000308836">
    <property type="component" value="Unassembled WGS sequence"/>
</dbReference>
<accession>A0AC61R6C6</accession>
<keyword evidence="1" id="KW-0067">ATP-binding</keyword>
<dbReference type="EMBL" id="SRYG01000018">
    <property type="protein sequence ID" value="TGY65404.1"/>
    <property type="molecule type" value="Genomic_DNA"/>
</dbReference>
<keyword evidence="1" id="KW-0547">Nucleotide-binding</keyword>
<keyword evidence="2" id="KW-1185">Reference proteome</keyword>
<comment type="caution">
    <text evidence="1">The sequence shown here is derived from an EMBL/GenBank/DDBJ whole genome shotgun (WGS) entry which is preliminary data.</text>
</comment>
<evidence type="ECO:0000313" key="1">
    <source>
        <dbReference type="EMBL" id="TGY65404.1"/>
    </source>
</evidence>
<evidence type="ECO:0000313" key="2">
    <source>
        <dbReference type="Proteomes" id="UP000308836"/>
    </source>
</evidence>
<organism evidence="1 2">
    <name type="scientific">Dubosiella muris</name>
    <dbReference type="NCBI Taxonomy" id="3038133"/>
    <lineage>
        <taxon>Bacteria</taxon>
        <taxon>Bacillati</taxon>
        <taxon>Bacillota</taxon>
        <taxon>Erysipelotrichia</taxon>
        <taxon>Erysipelotrichales</taxon>
        <taxon>Erysipelotrichaceae</taxon>
        <taxon>Dubosiella</taxon>
    </lineage>
</organism>
<sequence length="580" mass="65120">MKLIWQFTRKYKKLLLLDFVSVFGFALAELGIPTLIAQMIDQGINRDDPSVLYRFFGIVVLISVLGVCGTSLLAYCSTRISTNVTYDIREAVFNHTMRFSHAEMEKFGVASMITRTNNDAYQIMVFLQTILRSAMLAPVMIVVSLLLVTMTSLPLATIVFATIPVIVVGVVLFAKFSAPLSENQQKSLDAMNRILRENLSGIRVIRSFNNEPFEQKRFAKENEWYTSQTTRLFKMMSCTDPLFFFMMNLATIAIYYLSSLMLGRGAIEIGQVVAFIEYLFHAMMSVLVFCMVFMMYPRANVSAKRIEAVLETKSTIVSGAQRIGRIEDIRLEHVSFSYPNGEENVLTDISFEVKKGEKLAVIGSTGSGKSTLVKLLARFYDPTKGRILVNGKNIRDLDLSSLRSEMGFVSQKPHMFKGSIHDNIAFGLEQASFESVHEAATIAQAADFILERDEQYEEEIAEEGTNLSGGQKQRISIARALLKKSGLYIYDDSFSALDFKTDAKLRAALEPMRPDSIFIVVAQRVSTILDADKILVLDEGRIVGYGSHPDLYDSCAVYREIVLSQLSEKEVRAYAEKTDL</sequence>
<name>A0AC61R6C6_9FIRM</name>
<proteinExistence type="predicted"/>